<dbReference type="PANTHER" id="PTHR43133:SF52">
    <property type="entry name" value="ECF RNA POLYMERASE SIGMA FACTOR SIGL"/>
    <property type="match status" value="1"/>
</dbReference>
<dbReference type="GO" id="GO:0016987">
    <property type="term" value="F:sigma factor activity"/>
    <property type="evidence" value="ECO:0007669"/>
    <property type="project" value="UniProtKB-KW"/>
</dbReference>
<keyword evidence="3" id="KW-0731">Sigma factor</keyword>
<dbReference type="Pfam" id="PF08281">
    <property type="entry name" value="Sigma70_r4_2"/>
    <property type="match status" value="1"/>
</dbReference>
<comment type="caution">
    <text evidence="8">The sequence shown here is derived from an EMBL/GenBank/DDBJ whole genome shotgun (WGS) entry which is preliminary data.</text>
</comment>
<dbReference type="InterPro" id="IPR039425">
    <property type="entry name" value="RNA_pol_sigma-70-like"/>
</dbReference>
<accession>A0A9X2VGX4</accession>
<evidence type="ECO:0000256" key="3">
    <source>
        <dbReference type="ARBA" id="ARBA00023082"/>
    </source>
</evidence>
<dbReference type="Gene3D" id="1.10.1740.10">
    <property type="match status" value="1"/>
</dbReference>
<keyword evidence="4" id="KW-0238">DNA-binding</keyword>
<dbReference type="GO" id="GO:0003677">
    <property type="term" value="F:DNA binding"/>
    <property type="evidence" value="ECO:0007669"/>
    <property type="project" value="UniProtKB-KW"/>
</dbReference>
<dbReference type="SUPFAM" id="SSF88659">
    <property type="entry name" value="Sigma3 and sigma4 domains of RNA polymerase sigma factors"/>
    <property type="match status" value="1"/>
</dbReference>
<dbReference type="AlphaFoldDB" id="A0A9X2VGX4"/>
<dbReference type="CDD" id="cd06171">
    <property type="entry name" value="Sigma70_r4"/>
    <property type="match status" value="1"/>
</dbReference>
<gene>
    <name evidence="8" type="ORF">NZH93_05310</name>
</gene>
<dbReference type="InterPro" id="IPR013324">
    <property type="entry name" value="RNA_pol_sigma_r3/r4-like"/>
</dbReference>
<comment type="similarity">
    <text evidence="1">Belongs to the sigma-70 factor family. ECF subfamily.</text>
</comment>
<dbReference type="EMBL" id="JANYMP010000002">
    <property type="protein sequence ID" value="MCS7476262.1"/>
    <property type="molecule type" value="Genomic_DNA"/>
</dbReference>
<dbReference type="SUPFAM" id="SSF88946">
    <property type="entry name" value="Sigma2 domain of RNA polymerase sigma factors"/>
    <property type="match status" value="1"/>
</dbReference>
<proteinExistence type="inferred from homology"/>
<name>A0A9X2VGX4_9PSEU</name>
<evidence type="ECO:0000313" key="9">
    <source>
        <dbReference type="Proteomes" id="UP001141259"/>
    </source>
</evidence>
<feature type="domain" description="RNA polymerase sigma-70 region 2" evidence="6">
    <location>
        <begin position="45"/>
        <end position="113"/>
    </location>
</feature>
<reference evidence="8" key="1">
    <citation type="submission" date="2022-08" db="EMBL/GenBank/DDBJ databases">
        <authorList>
            <person name="Tistechok S."/>
            <person name="Samborskyy M."/>
            <person name="Roman I."/>
        </authorList>
    </citation>
    <scope>NUCLEOTIDE SEQUENCE</scope>
    <source>
        <strain evidence="8">DSM 103496</strain>
    </source>
</reference>
<evidence type="ECO:0000256" key="4">
    <source>
        <dbReference type="ARBA" id="ARBA00023125"/>
    </source>
</evidence>
<protein>
    <submittedName>
        <fullName evidence="8">Sigma-70 family RNA polymerase sigma factor</fullName>
    </submittedName>
</protein>
<evidence type="ECO:0000313" key="8">
    <source>
        <dbReference type="EMBL" id="MCS7476262.1"/>
    </source>
</evidence>
<dbReference type="InterPro" id="IPR014284">
    <property type="entry name" value="RNA_pol_sigma-70_dom"/>
</dbReference>
<dbReference type="InterPro" id="IPR007627">
    <property type="entry name" value="RNA_pol_sigma70_r2"/>
</dbReference>
<keyword evidence="5" id="KW-0804">Transcription</keyword>
<dbReference type="InterPro" id="IPR036388">
    <property type="entry name" value="WH-like_DNA-bd_sf"/>
</dbReference>
<evidence type="ECO:0000256" key="2">
    <source>
        <dbReference type="ARBA" id="ARBA00023015"/>
    </source>
</evidence>
<evidence type="ECO:0000256" key="1">
    <source>
        <dbReference type="ARBA" id="ARBA00010641"/>
    </source>
</evidence>
<dbReference type="GO" id="GO:0006352">
    <property type="term" value="P:DNA-templated transcription initiation"/>
    <property type="evidence" value="ECO:0007669"/>
    <property type="project" value="InterPro"/>
</dbReference>
<dbReference type="InterPro" id="IPR013325">
    <property type="entry name" value="RNA_pol_sigma_r2"/>
</dbReference>
<keyword evidence="9" id="KW-1185">Reference proteome</keyword>
<evidence type="ECO:0000259" key="7">
    <source>
        <dbReference type="Pfam" id="PF08281"/>
    </source>
</evidence>
<dbReference type="InterPro" id="IPR013249">
    <property type="entry name" value="RNA_pol_sigma70_r4_t2"/>
</dbReference>
<dbReference type="PANTHER" id="PTHR43133">
    <property type="entry name" value="RNA POLYMERASE ECF-TYPE SIGMA FACTO"/>
    <property type="match status" value="1"/>
</dbReference>
<evidence type="ECO:0000259" key="6">
    <source>
        <dbReference type="Pfam" id="PF04542"/>
    </source>
</evidence>
<organism evidence="8 9">
    <name type="scientific">Umezawaea endophytica</name>
    <dbReference type="NCBI Taxonomy" id="1654476"/>
    <lineage>
        <taxon>Bacteria</taxon>
        <taxon>Bacillati</taxon>
        <taxon>Actinomycetota</taxon>
        <taxon>Actinomycetes</taxon>
        <taxon>Pseudonocardiales</taxon>
        <taxon>Pseudonocardiaceae</taxon>
        <taxon>Umezawaea</taxon>
    </lineage>
</organism>
<feature type="domain" description="RNA polymerase sigma factor 70 region 4 type 2" evidence="7">
    <location>
        <begin position="141"/>
        <end position="190"/>
    </location>
</feature>
<dbReference type="Gene3D" id="1.10.10.10">
    <property type="entry name" value="Winged helix-like DNA-binding domain superfamily/Winged helix DNA-binding domain"/>
    <property type="match status" value="1"/>
</dbReference>
<dbReference type="Pfam" id="PF04542">
    <property type="entry name" value="Sigma70_r2"/>
    <property type="match status" value="1"/>
</dbReference>
<keyword evidence="2" id="KW-0805">Transcription regulation</keyword>
<dbReference type="NCBIfam" id="TIGR02937">
    <property type="entry name" value="sigma70-ECF"/>
    <property type="match status" value="1"/>
</dbReference>
<sequence length="200" mass="22552">MPHPPLGLREVGFSMNALGGALADPRKQVENGTSKRQAEELVTELYGQFRGALFAHVLGLTGHDRQWTEDVVQETLIRAWQNSENLVRDPRMLRGWLLTVARRIVIDGWRTRQARPQEVELTSPDSMEAPDETDQALSLMVITQVIGRLGEEHRAAIYETYVRGRTIKEAALVLGIPEGTVKSRLYKAMQILRGALRERS</sequence>
<dbReference type="Proteomes" id="UP001141259">
    <property type="component" value="Unassembled WGS sequence"/>
</dbReference>
<evidence type="ECO:0000256" key="5">
    <source>
        <dbReference type="ARBA" id="ARBA00023163"/>
    </source>
</evidence>